<organism evidence="5">
    <name type="scientific">marine sediment metagenome</name>
    <dbReference type="NCBI Taxonomy" id="412755"/>
    <lineage>
        <taxon>unclassified sequences</taxon>
        <taxon>metagenomes</taxon>
        <taxon>ecological metagenomes</taxon>
    </lineage>
</organism>
<dbReference type="PANTHER" id="PTHR43761:SF1">
    <property type="entry name" value="D-ISOMER SPECIFIC 2-HYDROXYACID DEHYDROGENASE CATALYTIC DOMAIN-CONTAINING PROTEIN-RELATED"/>
    <property type="match status" value="1"/>
</dbReference>
<dbReference type="PANTHER" id="PTHR43761">
    <property type="entry name" value="D-ISOMER SPECIFIC 2-HYDROXYACID DEHYDROGENASE FAMILY PROTEIN (AFU_ORTHOLOGUE AFUA_1G13630)"/>
    <property type="match status" value="1"/>
</dbReference>
<evidence type="ECO:0000313" key="5">
    <source>
        <dbReference type="EMBL" id="GAG13933.1"/>
    </source>
</evidence>
<comment type="similarity">
    <text evidence="1">Belongs to the D-isomer specific 2-hydroxyacid dehydrogenase family.</text>
</comment>
<dbReference type="EMBL" id="BARS01021194">
    <property type="protein sequence ID" value="GAG13933.1"/>
    <property type="molecule type" value="Genomic_DNA"/>
</dbReference>
<dbReference type="PROSITE" id="PS00671">
    <property type="entry name" value="D_2_HYDROXYACID_DH_3"/>
    <property type="match status" value="1"/>
</dbReference>
<dbReference type="GO" id="GO:0051287">
    <property type="term" value="F:NAD binding"/>
    <property type="evidence" value="ECO:0007669"/>
    <property type="project" value="InterPro"/>
</dbReference>
<proteinExistence type="inferred from homology"/>
<keyword evidence="3" id="KW-0520">NAD</keyword>
<dbReference type="InterPro" id="IPR006140">
    <property type="entry name" value="D-isomer_DH_NAD-bd"/>
</dbReference>
<dbReference type="InterPro" id="IPR050418">
    <property type="entry name" value="D-iso_2-hydroxyacid_DH_PdxB"/>
</dbReference>
<dbReference type="Pfam" id="PF02826">
    <property type="entry name" value="2-Hacid_dh_C"/>
    <property type="match status" value="1"/>
</dbReference>
<dbReference type="AlphaFoldDB" id="X0VN98"/>
<dbReference type="SUPFAM" id="SSF51735">
    <property type="entry name" value="NAD(P)-binding Rossmann-fold domains"/>
    <property type="match status" value="1"/>
</dbReference>
<evidence type="ECO:0000256" key="2">
    <source>
        <dbReference type="ARBA" id="ARBA00023002"/>
    </source>
</evidence>
<evidence type="ECO:0000259" key="4">
    <source>
        <dbReference type="Pfam" id="PF02826"/>
    </source>
</evidence>
<gene>
    <name evidence="5" type="ORF">S01H1_34078</name>
</gene>
<feature type="non-terminal residue" evidence="5">
    <location>
        <position position="1"/>
    </location>
</feature>
<dbReference type="Gene3D" id="3.40.50.720">
    <property type="entry name" value="NAD(P)-binding Rossmann-like Domain"/>
    <property type="match status" value="2"/>
</dbReference>
<protein>
    <recommendedName>
        <fullName evidence="4">D-isomer specific 2-hydroxyacid dehydrogenase NAD-binding domain-containing protein</fullName>
    </recommendedName>
</protein>
<feature type="domain" description="D-isomer specific 2-hydroxyacid dehydrogenase NAD-binding" evidence="4">
    <location>
        <begin position="2"/>
        <end position="98"/>
    </location>
</feature>
<reference evidence="5" key="1">
    <citation type="journal article" date="2014" name="Front. Microbiol.">
        <title>High frequency of phylogenetically diverse reductive dehalogenase-homologous genes in deep subseafloor sedimentary metagenomes.</title>
        <authorList>
            <person name="Kawai M."/>
            <person name="Futagami T."/>
            <person name="Toyoda A."/>
            <person name="Takaki Y."/>
            <person name="Nishi S."/>
            <person name="Hori S."/>
            <person name="Arai W."/>
            <person name="Tsubouchi T."/>
            <person name="Morono Y."/>
            <person name="Uchiyama I."/>
            <person name="Ito T."/>
            <person name="Fujiyama A."/>
            <person name="Inagaki F."/>
            <person name="Takami H."/>
        </authorList>
    </citation>
    <scope>NUCLEOTIDE SEQUENCE</scope>
    <source>
        <strain evidence="5">Expedition CK06-06</strain>
    </source>
</reference>
<dbReference type="PROSITE" id="PS00670">
    <property type="entry name" value="D_2_HYDROXYACID_DH_2"/>
    <property type="match status" value="1"/>
</dbReference>
<dbReference type="InterPro" id="IPR036291">
    <property type="entry name" value="NAD(P)-bd_dom_sf"/>
</dbReference>
<accession>X0VN98</accession>
<evidence type="ECO:0000256" key="1">
    <source>
        <dbReference type="ARBA" id="ARBA00005854"/>
    </source>
</evidence>
<name>X0VN98_9ZZZZ</name>
<keyword evidence="2" id="KW-0560">Oxidoreductase</keyword>
<comment type="caution">
    <text evidence="5">The sequence shown here is derived from an EMBL/GenBank/DDBJ whole genome shotgun (WGS) entry which is preliminary data.</text>
</comment>
<dbReference type="InterPro" id="IPR029753">
    <property type="entry name" value="D-isomer_DH_CS"/>
</dbReference>
<evidence type="ECO:0000256" key="3">
    <source>
        <dbReference type="ARBA" id="ARBA00023027"/>
    </source>
</evidence>
<sequence>ESVEFSDLVSTSDFISLHVPINEETYHLIDAGVFDSMKDTAYLINTSRGDVVDESALINALKAKKIAGAGLDVLSQEPPEVQNPLLSMTNVIVSPHSAFISHEALTDLAAMATKAIIDTLEGRVPENMLNPEVLTKSQ</sequence>
<dbReference type="GO" id="GO:0016491">
    <property type="term" value="F:oxidoreductase activity"/>
    <property type="evidence" value="ECO:0007669"/>
    <property type="project" value="UniProtKB-KW"/>
</dbReference>